<sequence>MARPKKAGQRRATCSSKASPPKVQSQDISPVDYDEKLPFPYNNFIYKITLSKPATQDAFPNVQPYTAKPPSKGVSYVILRLSNPAAEGLNHDNRVENEAAALYLARKGLASFKPDTISIVPAVYAWQPALLSTRTSAGSLGWILMDFKQGVPLDKAFQFLSSSQKEEVLGQLADIFSGIQHAPLPESLDMYGGFTVKDGILVHGQMTILAGGPWKTYADFWSTRLSSQLGHSESSSALQGWKPNGTREKFDNFLAADLDSIFQDAGVDVSCRALVHGDLMHWNADRFLAMNNVLFDSATNKITGLVDFDFSYISHPYQEIVASFSDVGGNIIEDRGPDYTEGRLPKALLTGSFEVKDLPAEACEVWEIAKAWDAALAARNTLKPRTIAGVSVLAQLAKLEGLLCPFKVAHPVFLKNMTSEKIAEERAAAEEASVTCLGSLGF</sequence>
<evidence type="ECO:0000256" key="1">
    <source>
        <dbReference type="SAM" id="MobiDB-lite"/>
    </source>
</evidence>
<dbReference type="Proteomes" id="UP001322277">
    <property type="component" value="Chromosome 2"/>
</dbReference>
<keyword evidence="4" id="KW-1185">Reference proteome</keyword>
<dbReference type="KEGG" id="cdet:87938684"/>
<protein>
    <submittedName>
        <fullName evidence="3">Aminoglycoside phosphotransferase, protein kinase-like domain superfamily</fullName>
    </submittedName>
</protein>
<feature type="compositionally biased region" description="Polar residues" evidence="1">
    <location>
        <begin position="12"/>
        <end position="28"/>
    </location>
</feature>
<evidence type="ECO:0000313" key="3">
    <source>
        <dbReference type="EMBL" id="WQF77167.1"/>
    </source>
</evidence>
<dbReference type="RefSeq" id="XP_062774391.1">
    <property type="nucleotide sequence ID" value="XM_062918340.1"/>
</dbReference>
<evidence type="ECO:0000259" key="2">
    <source>
        <dbReference type="Pfam" id="PF01636"/>
    </source>
</evidence>
<dbReference type="InterPro" id="IPR051678">
    <property type="entry name" value="AGP_Transferase"/>
</dbReference>
<dbReference type="Pfam" id="PF01636">
    <property type="entry name" value="APH"/>
    <property type="match status" value="1"/>
</dbReference>
<dbReference type="GeneID" id="87938684"/>
<accession>A0AAX4I1D7</accession>
<gene>
    <name evidence="3" type="ORF">CDEST_02181</name>
</gene>
<dbReference type="InterPro" id="IPR011009">
    <property type="entry name" value="Kinase-like_dom_sf"/>
</dbReference>
<feature type="region of interest" description="Disordered" evidence="1">
    <location>
        <begin position="1"/>
        <end position="29"/>
    </location>
</feature>
<dbReference type="InterPro" id="IPR002575">
    <property type="entry name" value="Aminoglycoside_PTrfase"/>
</dbReference>
<proteinExistence type="predicted"/>
<dbReference type="PANTHER" id="PTHR21310">
    <property type="entry name" value="AMINOGLYCOSIDE PHOSPHOTRANSFERASE-RELATED-RELATED"/>
    <property type="match status" value="1"/>
</dbReference>
<name>A0AAX4I1D7_9PEZI</name>
<reference evidence="4" key="1">
    <citation type="journal article" date="2023" name="bioRxiv">
        <title>Complete genome of the Medicago anthracnose fungus, Colletotrichum destructivum, reveals a mini-chromosome-like region within a core chromosome.</title>
        <authorList>
            <person name="Lapalu N."/>
            <person name="Simon A."/>
            <person name="Lu A."/>
            <person name="Plaumann P.-L."/>
            <person name="Amselem J."/>
            <person name="Pigne S."/>
            <person name="Auger A."/>
            <person name="Koch C."/>
            <person name="Dallery J.-F."/>
            <person name="O'Connell R.J."/>
        </authorList>
    </citation>
    <scope>NUCLEOTIDE SEQUENCE [LARGE SCALE GENOMIC DNA]</scope>
    <source>
        <strain evidence="4">CBS 520.97</strain>
    </source>
</reference>
<feature type="domain" description="Aminoglycoside phosphotransferase" evidence="2">
    <location>
        <begin position="78"/>
        <end position="326"/>
    </location>
</feature>
<organism evidence="3 4">
    <name type="scientific">Colletotrichum destructivum</name>
    <dbReference type="NCBI Taxonomy" id="34406"/>
    <lineage>
        <taxon>Eukaryota</taxon>
        <taxon>Fungi</taxon>
        <taxon>Dikarya</taxon>
        <taxon>Ascomycota</taxon>
        <taxon>Pezizomycotina</taxon>
        <taxon>Sordariomycetes</taxon>
        <taxon>Hypocreomycetidae</taxon>
        <taxon>Glomerellales</taxon>
        <taxon>Glomerellaceae</taxon>
        <taxon>Colletotrichum</taxon>
        <taxon>Colletotrichum destructivum species complex</taxon>
    </lineage>
</organism>
<dbReference type="PANTHER" id="PTHR21310:SF15">
    <property type="entry name" value="AMINOGLYCOSIDE PHOSPHOTRANSFERASE DOMAIN-CONTAINING PROTEIN"/>
    <property type="match status" value="1"/>
</dbReference>
<dbReference type="Gene3D" id="3.90.1200.10">
    <property type="match status" value="1"/>
</dbReference>
<dbReference type="SUPFAM" id="SSF56112">
    <property type="entry name" value="Protein kinase-like (PK-like)"/>
    <property type="match status" value="1"/>
</dbReference>
<dbReference type="AlphaFoldDB" id="A0AAX4I1D7"/>
<dbReference type="EMBL" id="CP137306">
    <property type="protein sequence ID" value="WQF77167.1"/>
    <property type="molecule type" value="Genomic_DNA"/>
</dbReference>
<evidence type="ECO:0000313" key="4">
    <source>
        <dbReference type="Proteomes" id="UP001322277"/>
    </source>
</evidence>